<dbReference type="OrthoDB" id="5293641at2"/>
<gene>
    <name evidence="5" type="ORF">FNA67_08545</name>
</gene>
<dbReference type="AlphaFoldDB" id="A0A5B9DLM4"/>
<keyword evidence="2" id="KW-0812">Transmembrane</keyword>
<dbReference type="Pfam" id="PF07298">
    <property type="entry name" value="NnrU"/>
    <property type="match status" value="1"/>
</dbReference>
<reference evidence="5 6" key="1">
    <citation type="journal article" date="2015" name="Int. J. Syst. Evol. Microbiol.">
        <title>Youhaiella tibetensis gen. nov., sp. nov., isolated from subsurface sediment.</title>
        <authorList>
            <person name="Wang Y.X."/>
            <person name="Huang F.Q."/>
            <person name="Nogi Y."/>
            <person name="Pang S.J."/>
            <person name="Wang P.K."/>
            <person name="Lv J."/>
        </authorList>
    </citation>
    <scope>NUCLEOTIDE SEQUENCE [LARGE SCALE GENOMIC DNA]</scope>
    <source>
        <strain evidence="6">fig4</strain>
    </source>
</reference>
<dbReference type="EMBL" id="CP041690">
    <property type="protein sequence ID" value="QEE20221.1"/>
    <property type="molecule type" value="Genomic_DNA"/>
</dbReference>
<dbReference type="KEGG" id="yti:FNA67_08545"/>
<dbReference type="GO" id="GO:0016020">
    <property type="term" value="C:membrane"/>
    <property type="evidence" value="ECO:0007669"/>
    <property type="project" value="UniProtKB-SubCell"/>
</dbReference>
<evidence type="ECO:0000313" key="6">
    <source>
        <dbReference type="Proteomes" id="UP000321062"/>
    </source>
</evidence>
<evidence type="ECO:0000256" key="1">
    <source>
        <dbReference type="ARBA" id="ARBA00004141"/>
    </source>
</evidence>
<evidence type="ECO:0000256" key="2">
    <source>
        <dbReference type="ARBA" id="ARBA00022692"/>
    </source>
</evidence>
<evidence type="ECO:0000256" key="4">
    <source>
        <dbReference type="ARBA" id="ARBA00023136"/>
    </source>
</evidence>
<protein>
    <submittedName>
        <fullName evidence="5">NnrU family protein</fullName>
    </submittedName>
</protein>
<organism evidence="5 6">
    <name type="scientific">Paradevosia tibetensis</name>
    <dbReference type="NCBI Taxonomy" id="1447062"/>
    <lineage>
        <taxon>Bacteria</taxon>
        <taxon>Pseudomonadati</taxon>
        <taxon>Pseudomonadota</taxon>
        <taxon>Alphaproteobacteria</taxon>
        <taxon>Hyphomicrobiales</taxon>
        <taxon>Devosiaceae</taxon>
        <taxon>Paradevosia</taxon>
    </lineage>
</organism>
<proteinExistence type="predicted"/>
<dbReference type="Proteomes" id="UP000321062">
    <property type="component" value="Chromosome"/>
</dbReference>
<keyword evidence="6" id="KW-1185">Reference proteome</keyword>
<keyword evidence="3" id="KW-1133">Transmembrane helix</keyword>
<name>A0A5B9DLM4_9HYPH</name>
<accession>A0A5B9DLM4</accession>
<dbReference type="InterPro" id="IPR009915">
    <property type="entry name" value="NnrU_dom"/>
</dbReference>
<keyword evidence="4" id="KW-0472">Membrane</keyword>
<evidence type="ECO:0000256" key="3">
    <source>
        <dbReference type="ARBA" id="ARBA00022989"/>
    </source>
</evidence>
<sequence length="188" mass="20898">MWILIAGLVVFFAIHCIRIVAPDFRERQLAQNERRWKGIYSLVSLVGLGLIIWGWWVYRGEAPEIYEPPAWGRHVTMLLVLLAFILLAASNMPAGYIKTWVQHPMLTGVFLWALGHLLANGDQASLLLFGSFLVYSLVDRIAVAVRPAPPVAFVSARSDVLAIVIGVVIYATFVLYLHGLLFGVSPLS</sequence>
<dbReference type="RefSeq" id="WP_147655753.1">
    <property type="nucleotide sequence ID" value="NZ_BMFM01000001.1"/>
</dbReference>
<evidence type="ECO:0000313" key="5">
    <source>
        <dbReference type="EMBL" id="QEE20221.1"/>
    </source>
</evidence>
<comment type="subcellular location">
    <subcellularLocation>
        <location evidence="1">Membrane</location>
        <topology evidence="1">Multi-pass membrane protein</topology>
    </subcellularLocation>
</comment>